<name>A0A0M9DHE3_9BACI</name>
<keyword evidence="9" id="KW-1185">Reference proteome</keyword>
<evidence type="ECO:0000259" key="7">
    <source>
        <dbReference type="PROSITE" id="PS50249"/>
    </source>
</evidence>
<comment type="similarity">
    <text evidence="1">Belongs to the UPF0758 family.</text>
</comment>
<dbReference type="PROSITE" id="PS50249">
    <property type="entry name" value="MPN"/>
    <property type="match status" value="1"/>
</dbReference>
<dbReference type="AlphaFoldDB" id="A0A0M9DHE3"/>
<evidence type="ECO:0000256" key="5">
    <source>
        <dbReference type="ARBA" id="ARBA00022833"/>
    </source>
</evidence>
<evidence type="ECO:0000256" key="3">
    <source>
        <dbReference type="ARBA" id="ARBA00022723"/>
    </source>
</evidence>
<comment type="caution">
    <text evidence="8">The sequence shown here is derived from an EMBL/GenBank/DDBJ whole genome shotgun (WGS) entry which is preliminary data.</text>
</comment>
<dbReference type="PATRIC" id="fig|33935.3.peg.1872"/>
<organism evidence="8 9">
    <name type="scientific">Lysinibacillus macroides</name>
    <dbReference type="NCBI Taxonomy" id="33935"/>
    <lineage>
        <taxon>Bacteria</taxon>
        <taxon>Bacillati</taxon>
        <taxon>Bacillota</taxon>
        <taxon>Bacilli</taxon>
        <taxon>Bacillales</taxon>
        <taxon>Bacillaceae</taxon>
        <taxon>Lysinibacillus</taxon>
    </lineage>
</organism>
<accession>A0A0M9DHE3</accession>
<dbReference type="CDD" id="cd08071">
    <property type="entry name" value="MPN_DUF2466"/>
    <property type="match status" value="1"/>
</dbReference>
<evidence type="ECO:0000313" key="8">
    <source>
        <dbReference type="EMBL" id="KOY80643.1"/>
    </source>
</evidence>
<evidence type="ECO:0000313" key="9">
    <source>
        <dbReference type="Proteomes" id="UP000037977"/>
    </source>
</evidence>
<sequence length="145" mass="16547">MRLRAERGKLLKKYLTEHLNEYQIRSPEDFASIAIKYIDNEDRKILLAACLSTQNKLLFLNCCHIGTLDMNLTSPREVFKIVIMQNAASILVAHNHVSANCTSSPEDIRVTKRLQQAGEILSVELIDHLIVTSNKFTSLKERGYF</sequence>
<reference evidence="8 9" key="1">
    <citation type="submission" date="2015-07" db="EMBL/GenBank/DDBJ databases">
        <title>Genome sequencing project for genomic taxonomy and phylogenomics of Bacillus-like bacteria.</title>
        <authorList>
            <person name="Liu B."/>
            <person name="Wang J."/>
            <person name="Zhu Y."/>
            <person name="Liu G."/>
            <person name="Chen Q."/>
            <person name="Chen Z."/>
            <person name="Che J."/>
            <person name="Ge C."/>
            <person name="Shi H."/>
            <person name="Pan Z."/>
            <person name="Liu X."/>
        </authorList>
    </citation>
    <scope>NUCLEOTIDE SEQUENCE [LARGE SCALE GENOMIC DNA]</scope>
    <source>
        <strain evidence="8 9">DSM 54</strain>
    </source>
</reference>
<feature type="domain" description="MPN" evidence="7">
    <location>
        <begin position="23"/>
        <end position="145"/>
    </location>
</feature>
<dbReference type="GO" id="GO:0006508">
    <property type="term" value="P:proteolysis"/>
    <property type="evidence" value="ECO:0007669"/>
    <property type="project" value="UniProtKB-KW"/>
</dbReference>
<keyword evidence="4" id="KW-0378">Hydrolase</keyword>
<gene>
    <name evidence="8" type="ORF">ADM90_15700</name>
</gene>
<dbReference type="PANTHER" id="PTHR30471:SF3">
    <property type="entry name" value="UPF0758 PROTEIN YEES-RELATED"/>
    <property type="match status" value="1"/>
</dbReference>
<evidence type="ECO:0000256" key="2">
    <source>
        <dbReference type="ARBA" id="ARBA00022670"/>
    </source>
</evidence>
<dbReference type="STRING" id="33935.ADM90_15700"/>
<dbReference type="InterPro" id="IPR025657">
    <property type="entry name" value="RadC_JAB"/>
</dbReference>
<keyword evidence="6" id="KW-0482">Metalloprotease</keyword>
<proteinExistence type="inferred from homology"/>
<dbReference type="Gene3D" id="3.40.140.10">
    <property type="entry name" value="Cytidine Deaminase, domain 2"/>
    <property type="match status" value="1"/>
</dbReference>
<protein>
    <recommendedName>
        <fullName evidence="7">MPN domain-containing protein</fullName>
    </recommendedName>
</protein>
<keyword evidence="3" id="KW-0479">Metal-binding</keyword>
<dbReference type="PANTHER" id="PTHR30471">
    <property type="entry name" value="DNA REPAIR PROTEIN RADC"/>
    <property type="match status" value="1"/>
</dbReference>
<keyword evidence="2" id="KW-0645">Protease</keyword>
<dbReference type="InterPro" id="IPR037518">
    <property type="entry name" value="MPN"/>
</dbReference>
<evidence type="ECO:0000256" key="1">
    <source>
        <dbReference type="ARBA" id="ARBA00010243"/>
    </source>
</evidence>
<dbReference type="InterPro" id="IPR001405">
    <property type="entry name" value="UPF0758"/>
</dbReference>
<evidence type="ECO:0000256" key="6">
    <source>
        <dbReference type="ARBA" id="ARBA00023049"/>
    </source>
</evidence>
<dbReference type="EMBL" id="LGCI01000010">
    <property type="protein sequence ID" value="KOY80643.1"/>
    <property type="molecule type" value="Genomic_DNA"/>
</dbReference>
<keyword evidence="5" id="KW-0862">Zinc</keyword>
<evidence type="ECO:0000256" key="4">
    <source>
        <dbReference type="ARBA" id="ARBA00022801"/>
    </source>
</evidence>
<dbReference type="Proteomes" id="UP000037977">
    <property type="component" value="Unassembled WGS sequence"/>
</dbReference>
<dbReference type="Pfam" id="PF04002">
    <property type="entry name" value="RadC"/>
    <property type="match status" value="1"/>
</dbReference>
<dbReference type="GO" id="GO:0008237">
    <property type="term" value="F:metallopeptidase activity"/>
    <property type="evidence" value="ECO:0007669"/>
    <property type="project" value="UniProtKB-KW"/>
</dbReference>
<dbReference type="GO" id="GO:0046872">
    <property type="term" value="F:metal ion binding"/>
    <property type="evidence" value="ECO:0007669"/>
    <property type="project" value="UniProtKB-KW"/>
</dbReference>